<dbReference type="VEuPathDB" id="FungiDB:ASPACDRAFT_64767"/>
<dbReference type="Gene3D" id="3.80.10.10">
    <property type="entry name" value="Ribonuclease Inhibitor"/>
    <property type="match status" value="1"/>
</dbReference>
<dbReference type="AlphaFoldDB" id="A0A1L9WF80"/>
<dbReference type="Proteomes" id="UP000184546">
    <property type="component" value="Unassembled WGS sequence"/>
</dbReference>
<feature type="domain" description="F-box" evidence="1">
    <location>
        <begin position="1"/>
        <end position="44"/>
    </location>
</feature>
<dbReference type="STRING" id="690307.A0A1L9WF80"/>
<proteinExistence type="predicted"/>
<gene>
    <name evidence="2" type="ORF">ASPACDRAFT_64767</name>
</gene>
<dbReference type="OMA" id="LCCELEN"/>
<accession>A0A1L9WF80</accession>
<organism evidence="2 3">
    <name type="scientific">Aspergillus aculeatus (strain ATCC 16872 / CBS 172.66 / WB 5094)</name>
    <dbReference type="NCBI Taxonomy" id="690307"/>
    <lineage>
        <taxon>Eukaryota</taxon>
        <taxon>Fungi</taxon>
        <taxon>Dikarya</taxon>
        <taxon>Ascomycota</taxon>
        <taxon>Pezizomycotina</taxon>
        <taxon>Eurotiomycetes</taxon>
        <taxon>Eurotiomycetidae</taxon>
        <taxon>Eurotiales</taxon>
        <taxon>Aspergillaceae</taxon>
        <taxon>Aspergillus</taxon>
        <taxon>Aspergillus subgen. Circumdati</taxon>
    </lineage>
</organism>
<dbReference type="SUPFAM" id="SSF52047">
    <property type="entry name" value="RNI-like"/>
    <property type="match status" value="1"/>
</dbReference>
<dbReference type="InterPro" id="IPR001810">
    <property type="entry name" value="F-box_dom"/>
</dbReference>
<dbReference type="GeneID" id="30977848"/>
<keyword evidence="3" id="KW-1185">Reference proteome</keyword>
<evidence type="ECO:0000313" key="2">
    <source>
        <dbReference type="EMBL" id="OJJ94831.1"/>
    </source>
</evidence>
<dbReference type="EMBL" id="KV878992">
    <property type="protein sequence ID" value="OJJ94831.1"/>
    <property type="molecule type" value="Genomic_DNA"/>
</dbReference>
<dbReference type="RefSeq" id="XP_020051171.1">
    <property type="nucleotide sequence ID" value="XM_020204034.1"/>
</dbReference>
<dbReference type="PROSITE" id="PS50181">
    <property type="entry name" value="FBOX"/>
    <property type="match status" value="1"/>
</dbReference>
<evidence type="ECO:0000259" key="1">
    <source>
        <dbReference type="PROSITE" id="PS50181"/>
    </source>
</evidence>
<dbReference type="InterPro" id="IPR032675">
    <property type="entry name" value="LRR_dom_sf"/>
</dbReference>
<evidence type="ECO:0000313" key="3">
    <source>
        <dbReference type="Proteomes" id="UP000184546"/>
    </source>
</evidence>
<name>A0A1L9WF80_ASPA1</name>
<dbReference type="OrthoDB" id="5130616at2759"/>
<sequence>MLVPLPGEIVFQVVSFLNTKDLSQLVLVSKDYYSFFIPVLYDQVVLPLNAYWDDGYRLVGGSHKNPVRRFCQAMIENPRLAPLIRSLTLYPSHCEKWRTRAALPAVPEAKLRALMLPYGDAKRKHRRKYRAWRRDLRPDRERQDDYRQPWNYEDAWLALLLVQVRHLEQLAIRVPEERMQFEFEHIPLTQGYTTHFDRVIHWARNPALGILPRLSHVSLRDGPAWWDEGATNAVPLRRLLPYLRIPSLRSLYVRNPCDSSLPRQLLRGQMPMSASLTHIDLQGPSDALSNLPQFLEWCPNLESFAVEMDRNWTRRGWVDVSQLYRPLQRSQASLRHLHVAFAGVAREVEQDAESPRPTFCGDLSGFPNLHTVHMRWSSLLPFHGNRALEPAKPLRALLPPSLQHLYIEDCLMQASWVLASQLEDLLRFCREECGLPALQRLFCRFVPKERHYSREVAASSTKQEAPEPDPAWEVRLRGMQEGFGALGVSLRVIGRGASVSFPPDRALRHKWPMSENGEYWDDD</sequence>
<protein>
    <recommendedName>
        <fullName evidence="1">F-box domain-containing protein</fullName>
    </recommendedName>
</protein>
<reference evidence="3" key="1">
    <citation type="journal article" date="2017" name="Genome Biol.">
        <title>Comparative genomics reveals high biological diversity and specific adaptations in the industrially and medically important fungal genus Aspergillus.</title>
        <authorList>
            <person name="de Vries R.P."/>
            <person name="Riley R."/>
            <person name="Wiebenga A."/>
            <person name="Aguilar-Osorio G."/>
            <person name="Amillis S."/>
            <person name="Uchima C.A."/>
            <person name="Anderluh G."/>
            <person name="Asadollahi M."/>
            <person name="Askin M."/>
            <person name="Barry K."/>
            <person name="Battaglia E."/>
            <person name="Bayram O."/>
            <person name="Benocci T."/>
            <person name="Braus-Stromeyer S.A."/>
            <person name="Caldana C."/>
            <person name="Canovas D."/>
            <person name="Cerqueira G.C."/>
            <person name="Chen F."/>
            <person name="Chen W."/>
            <person name="Choi C."/>
            <person name="Clum A."/>
            <person name="Dos Santos R.A."/>
            <person name="Damasio A.R."/>
            <person name="Diallinas G."/>
            <person name="Emri T."/>
            <person name="Fekete E."/>
            <person name="Flipphi M."/>
            <person name="Freyberg S."/>
            <person name="Gallo A."/>
            <person name="Gournas C."/>
            <person name="Habgood R."/>
            <person name="Hainaut M."/>
            <person name="Harispe M.L."/>
            <person name="Henrissat B."/>
            <person name="Hilden K.S."/>
            <person name="Hope R."/>
            <person name="Hossain A."/>
            <person name="Karabika E."/>
            <person name="Karaffa L."/>
            <person name="Karanyi Z."/>
            <person name="Krasevec N."/>
            <person name="Kuo A."/>
            <person name="Kusch H."/>
            <person name="LaButti K."/>
            <person name="Lagendijk E.L."/>
            <person name="Lapidus A."/>
            <person name="Levasseur A."/>
            <person name="Lindquist E."/>
            <person name="Lipzen A."/>
            <person name="Logrieco A.F."/>
            <person name="MacCabe A."/>
            <person name="Maekelae M.R."/>
            <person name="Malavazi I."/>
            <person name="Melin P."/>
            <person name="Meyer V."/>
            <person name="Mielnichuk N."/>
            <person name="Miskei M."/>
            <person name="Molnar A.P."/>
            <person name="Mule G."/>
            <person name="Ngan C.Y."/>
            <person name="Orejas M."/>
            <person name="Orosz E."/>
            <person name="Ouedraogo J.P."/>
            <person name="Overkamp K.M."/>
            <person name="Park H.-S."/>
            <person name="Perrone G."/>
            <person name="Piumi F."/>
            <person name="Punt P.J."/>
            <person name="Ram A.F."/>
            <person name="Ramon A."/>
            <person name="Rauscher S."/>
            <person name="Record E."/>
            <person name="Riano-Pachon D.M."/>
            <person name="Robert V."/>
            <person name="Roehrig J."/>
            <person name="Ruller R."/>
            <person name="Salamov A."/>
            <person name="Salih N.S."/>
            <person name="Samson R.A."/>
            <person name="Sandor E."/>
            <person name="Sanguinetti M."/>
            <person name="Schuetze T."/>
            <person name="Sepcic K."/>
            <person name="Shelest E."/>
            <person name="Sherlock G."/>
            <person name="Sophianopoulou V."/>
            <person name="Squina F.M."/>
            <person name="Sun H."/>
            <person name="Susca A."/>
            <person name="Todd R.B."/>
            <person name="Tsang A."/>
            <person name="Unkles S.E."/>
            <person name="van de Wiele N."/>
            <person name="van Rossen-Uffink D."/>
            <person name="Oliveira J.V."/>
            <person name="Vesth T.C."/>
            <person name="Visser J."/>
            <person name="Yu J.-H."/>
            <person name="Zhou M."/>
            <person name="Andersen M.R."/>
            <person name="Archer D.B."/>
            <person name="Baker S.E."/>
            <person name="Benoit I."/>
            <person name="Brakhage A.A."/>
            <person name="Braus G.H."/>
            <person name="Fischer R."/>
            <person name="Frisvad J.C."/>
            <person name="Goldman G.H."/>
            <person name="Houbraken J."/>
            <person name="Oakley B."/>
            <person name="Pocsi I."/>
            <person name="Scazzocchio C."/>
            <person name="Seiboth B."/>
            <person name="vanKuyk P.A."/>
            <person name="Wortman J."/>
            <person name="Dyer P.S."/>
            <person name="Grigoriev I.V."/>
        </authorList>
    </citation>
    <scope>NUCLEOTIDE SEQUENCE [LARGE SCALE GENOMIC DNA]</scope>
    <source>
        <strain evidence="3">ATCC 16872 / CBS 172.66 / WB 5094</strain>
    </source>
</reference>